<proteinExistence type="predicted"/>
<evidence type="ECO:0000313" key="4">
    <source>
        <dbReference type="Proteomes" id="UP000280344"/>
    </source>
</evidence>
<accession>A0A3Q9G2N6</accession>
<feature type="transmembrane region" description="Helical" evidence="2">
    <location>
        <begin position="12"/>
        <end position="31"/>
    </location>
</feature>
<evidence type="ECO:0000256" key="2">
    <source>
        <dbReference type="SAM" id="Phobius"/>
    </source>
</evidence>
<name>A0A3Q9G2N6_9ACTO</name>
<keyword evidence="2" id="KW-1133">Transmembrane helix</keyword>
<keyword evidence="2" id="KW-0812">Transmembrane</keyword>
<keyword evidence="4" id="KW-1185">Reference proteome</keyword>
<gene>
    <name evidence="3" type="ORF">EJ997_01300</name>
</gene>
<dbReference type="Proteomes" id="UP000280344">
    <property type="component" value="Chromosome"/>
</dbReference>
<dbReference type="KEGG" id="flh:EJ997_01300"/>
<dbReference type="RefSeq" id="WP_126702975.1">
    <property type="nucleotide sequence ID" value="NZ_CP034593.1"/>
</dbReference>
<reference evidence="3 4" key="1">
    <citation type="submission" date="2018-12" db="EMBL/GenBank/DDBJ databases">
        <title>Complete genome sequence of Flaviflexus sp. H23T48.</title>
        <authorList>
            <person name="Bae J.-W."/>
            <person name="Lee J.-Y."/>
        </authorList>
    </citation>
    <scope>NUCLEOTIDE SEQUENCE [LARGE SCALE GENOMIC DNA]</scope>
    <source>
        <strain evidence="3 4">H23T48</strain>
    </source>
</reference>
<evidence type="ECO:0008006" key="5">
    <source>
        <dbReference type="Google" id="ProtNLM"/>
    </source>
</evidence>
<evidence type="ECO:0000256" key="1">
    <source>
        <dbReference type="SAM" id="MobiDB-lite"/>
    </source>
</evidence>
<feature type="region of interest" description="Disordered" evidence="1">
    <location>
        <begin position="94"/>
        <end position="116"/>
    </location>
</feature>
<dbReference type="OrthoDB" id="3268688at2"/>
<organism evidence="3 4">
    <name type="scientific">Flaviflexus ciconiae</name>
    <dbReference type="NCBI Taxonomy" id="2496867"/>
    <lineage>
        <taxon>Bacteria</taxon>
        <taxon>Bacillati</taxon>
        <taxon>Actinomycetota</taxon>
        <taxon>Actinomycetes</taxon>
        <taxon>Actinomycetales</taxon>
        <taxon>Actinomycetaceae</taxon>
        <taxon>Flaviflexus</taxon>
    </lineage>
</organism>
<dbReference type="EMBL" id="CP034593">
    <property type="protein sequence ID" value="AZQ76166.1"/>
    <property type="molecule type" value="Genomic_DNA"/>
</dbReference>
<sequence>MTRRTGLSTPGFALSIAIGIAIFILAMVVVGTRIDTGPPELPTPGADEVHRQEAADSYYLLAEASDEAAAGDTESDPSQLASVASDHLDAVGGLWVPWPDGAPDGAENPPPPAATTDDLTVLLEDAITATQAALESGDPSDSPLYASILIRLQVAHDDIATAPEGEEPTGGISAEPLTSAQVAELASETSLVELDRARQWLEAATPHLEAPDRALARIADLNDYTSEILDAGMDDIREPFAPLPDWFLEDPSAQTAAQLEADAYRLVARELFSYIPTATMSMNSQIAVTSLEFLTPSMRAEMGSFPLLEVAP</sequence>
<protein>
    <recommendedName>
        <fullName evidence="5">DUF4439 domain-containing protein</fullName>
    </recommendedName>
</protein>
<evidence type="ECO:0000313" key="3">
    <source>
        <dbReference type="EMBL" id="AZQ76166.1"/>
    </source>
</evidence>
<keyword evidence="2" id="KW-0472">Membrane</keyword>
<dbReference type="AlphaFoldDB" id="A0A3Q9G2N6"/>